<keyword evidence="3" id="KW-1003">Cell membrane</keyword>
<protein>
    <submittedName>
        <fullName evidence="10">Adenylate cyclase</fullName>
    </submittedName>
</protein>
<dbReference type="GO" id="GO:0009190">
    <property type="term" value="P:cyclic nucleotide biosynthetic process"/>
    <property type="evidence" value="ECO:0007669"/>
    <property type="project" value="InterPro"/>
</dbReference>
<dbReference type="EMBL" id="FOFU01000009">
    <property type="protein sequence ID" value="SEQ72184.1"/>
    <property type="molecule type" value="Genomic_DNA"/>
</dbReference>
<feature type="transmembrane region" description="Helical" evidence="7">
    <location>
        <begin position="184"/>
        <end position="207"/>
    </location>
</feature>
<evidence type="ECO:0000313" key="10">
    <source>
        <dbReference type="EMBL" id="SEQ72184.1"/>
    </source>
</evidence>
<evidence type="ECO:0000259" key="8">
    <source>
        <dbReference type="PROSITE" id="PS50125"/>
    </source>
</evidence>
<dbReference type="Pfam" id="PF00672">
    <property type="entry name" value="HAMP"/>
    <property type="match status" value="1"/>
</dbReference>
<dbReference type="Proteomes" id="UP000182360">
    <property type="component" value="Unassembled WGS sequence"/>
</dbReference>
<dbReference type="AlphaFoldDB" id="A0A1H9ICA7"/>
<dbReference type="RefSeq" id="WP_074644841.1">
    <property type="nucleotide sequence ID" value="NZ_FOFU01000009.1"/>
</dbReference>
<organism evidence="10 11">
    <name type="scientific">Treponema bryantii</name>
    <dbReference type="NCBI Taxonomy" id="163"/>
    <lineage>
        <taxon>Bacteria</taxon>
        <taxon>Pseudomonadati</taxon>
        <taxon>Spirochaetota</taxon>
        <taxon>Spirochaetia</taxon>
        <taxon>Spirochaetales</taxon>
        <taxon>Treponemataceae</taxon>
        <taxon>Treponema</taxon>
    </lineage>
</organism>
<dbReference type="Pfam" id="PF00211">
    <property type="entry name" value="Guanylate_cyc"/>
    <property type="match status" value="1"/>
</dbReference>
<feature type="transmembrane region" description="Helical" evidence="7">
    <location>
        <begin position="12"/>
        <end position="35"/>
    </location>
</feature>
<dbReference type="InterPro" id="IPR003660">
    <property type="entry name" value="HAMP_dom"/>
</dbReference>
<evidence type="ECO:0000256" key="2">
    <source>
        <dbReference type="ARBA" id="ARBA00005381"/>
    </source>
</evidence>
<feature type="transmembrane region" description="Helical" evidence="7">
    <location>
        <begin position="219"/>
        <end position="242"/>
    </location>
</feature>
<accession>A0A1H9ICA7</accession>
<dbReference type="CDD" id="cd07302">
    <property type="entry name" value="CHD"/>
    <property type="match status" value="1"/>
</dbReference>
<feature type="domain" description="Guanylate cyclase" evidence="8">
    <location>
        <begin position="328"/>
        <end position="460"/>
    </location>
</feature>
<keyword evidence="4 7" id="KW-0812">Transmembrane</keyword>
<dbReference type="PANTHER" id="PTHR43081:SF1">
    <property type="entry name" value="ADENYLATE CYCLASE, TERMINAL-DIFFERENTIATION SPECIFIC"/>
    <property type="match status" value="1"/>
</dbReference>
<feature type="transmembrane region" description="Helical" evidence="7">
    <location>
        <begin position="95"/>
        <end position="118"/>
    </location>
</feature>
<gene>
    <name evidence="10" type="ORF">SAMN04487977_10966</name>
</gene>
<dbReference type="InterPro" id="IPR050697">
    <property type="entry name" value="Adenylyl/Guanylyl_Cyclase_3/4"/>
</dbReference>
<dbReference type="PANTHER" id="PTHR43081">
    <property type="entry name" value="ADENYLATE CYCLASE, TERMINAL-DIFFERENTIATION SPECIFIC-RELATED"/>
    <property type="match status" value="1"/>
</dbReference>
<evidence type="ECO:0000256" key="7">
    <source>
        <dbReference type="SAM" id="Phobius"/>
    </source>
</evidence>
<name>A0A1H9ICA7_9SPIR</name>
<dbReference type="CDD" id="cd06225">
    <property type="entry name" value="HAMP"/>
    <property type="match status" value="1"/>
</dbReference>
<comment type="subcellular location">
    <subcellularLocation>
        <location evidence="1">Cell envelope</location>
    </subcellularLocation>
</comment>
<proteinExistence type="inferred from homology"/>
<dbReference type="GO" id="GO:0016020">
    <property type="term" value="C:membrane"/>
    <property type="evidence" value="ECO:0007669"/>
    <property type="project" value="InterPro"/>
</dbReference>
<dbReference type="SMART" id="SM00304">
    <property type="entry name" value="HAMP"/>
    <property type="match status" value="1"/>
</dbReference>
<dbReference type="SMART" id="SM00044">
    <property type="entry name" value="CYCc"/>
    <property type="match status" value="1"/>
</dbReference>
<evidence type="ECO:0000256" key="4">
    <source>
        <dbReference type="ARBA" id="ARBA00022692"/>
    </source>
</evidence>
<keyword evidence="11" id="KW-1185">Reference proteome</keyword>
<keyword evidence="6 7" id="KW-0472">Membrane</keyword>
<dbReference type="SUPFAM" id="SSF158472">
    <property type="entry name" value="HAMP domain-like"/>
    <property type="match status" value="1"/>
</dbReference>
<dbReference type="OrthoDB" id="9806704at2"/>
<dbReference type="STRING" id="163.SAMN04487775_10243"/>
<evidence type="ECO:0000256" key="1">
    <source>
        <dbReference type="ARBA" id="ARBA00004196"/>
    </source>
</evidence>
<evidence type="ECO:0000256" key="5">
    <source>
        <dbReference type="ARBA" id="ARBA00022989"/>
    </source>
</evidence>
<dbReference type="Gene3D" id="3.30.70.1230">
    <property type="entry name" value="Nucleotide cyclase"/>
    <property type="match status" value="1"/>
</dbReference>
<dbReference type="PROSITE" id="PS50125">
    <property type="entry name" value="GUANYLATE_CYCLASE_2"/>
    <property type="match status" value="1"/>
</dbReference>
<dbReference type="InterPro" id="IPR029787">
    <property type="entry name" value="Nucleotide_cyclase"/>
</dbReference>
<dbReference type="GO" id="GO:0035556">
    <property type="term" value="P:intracellular signal transduction"/>
    <property type="evidence" value="ECO:0007669"/>
    <property type="project" value="InterPro"/>
</dbReference>
<evidence type="ECO:0000256" key="3">
    <source>
        <dbReference type="ARBA" id="ARBA00022475"/>
    </source>
</evidence>
<sequence length="509" mass="56507">MELNKKLIAKMTAIYGLIVVVSNMIAVLVPQFISIPVFDEDNIEKWESFLRQNNLSMIAMLFAFLIPAFVCIIYAKRIFKTDEKIVKNIAEIPSVFSLSSVIGWNVYYLIEIPFVLYAKSYFGIHIKAILISSWGFALFSGMTAWTLCYLPIEILNRTVLLPKVFPEGHISRQNFSVRPSFKHLMLYCFMVSSVFPVIILLSSLISVQINNGLAINRGVIFVSVLLLIIAFTITISLSNLILNPLKNLTEASKRIQSGDYKSRVGIVTADELGLLADSFNDMSDSLAEKEFMRDTFGKVVDPEVRDYLMGNGKESLGTTLGGETREVTVLFCDIRSFTAMSEKMEASAVVQLLNKYFTALGKCITAHHGIINKYIGDAIMAIFGAPVSSNNSAKDALDAALDMRKALVEVNKDFEAEGLPQLKFGIGIHTGPVFAGTIGAANRMEYTVIGDTVNTASRLESLCKNYTTDLLLSEASAERIDENNELDFIADAQIRGKTETMKLYTVRKK</sequence>
<dbReference type="GO" id="GO:0030313">
    <property type="term" value="C:cell envelope"/>
    <property type="evidence" value="ECO:0007669"/>
    <property type="project" value="UniProtKB-SubCell"/>
</dbReference>
<dbReference type="PROSITE" id="PS50885">
    <property type="entry name" value="HAMP"/>
    <property type="match status" value="1"/>
</dbReference>
<reference evidence="10 11" key="1">
    <citation type="submission" date="2016-10" db="EMBL/GenBank/DDBJ databases">
        <authorList>
            <person name="de Groot N.N."/>
        </authorList>
    </citation>
    <scope>NUCLEOTIDE SEQUENCE [LARGE SCALE GENOMIC DNA]</scope>
    <source>
        <strain evidence="10 11">B25</strain>
    </source>
</reference>
<keyword evidence="5 7" id="KW-1133">Transmembrane helix</keyword>
<dbReference type="Gene3D" id="6.10.340.10">
    <property type="match status" value="1"/>
</dbReference>
<dbReference type="GO" id="GO:0004016">
    <property type="term" value="F:adenylate cyclase activity"/>
    <property type="evidence" value="ECO:0007669"/>
    <property type="project" value="UniProtKB-ARBA"/>
</dbReference>
<feature type="domain" description="HAMP" evidence="9">
    <location>
        <begin position="239"/>
        <end position="291"/>
    </location>
</feature>
<dbReference type="InterPro" id="IPR001054">
    <property type="entry name" value="A/G_cyclase"/>
</dbReference>
<comment type="similarity">
    <text evidence="2">Belongs to the adenylyl cyclase class-3 family.</text>
</comment>
<evidence type="ECO:0000256" key="6">
    <source>
        <dbReference type="ARBA" id="ARBA00023136"/>
    </source>
</evidence>
<evidence type="ECO:0000259" key="9">
    <source>
        <dbReference type="PROSITE" id="PS50885"/>
    </source>
</evidence>
<feature type="transmembrane region" description="Helical" evidence="7">
    <location>
        <begin position="55"/>
        <end position="75"/>
    </location>
</feature>
<dbReference type="FunFam" id="3.30.70.1230:FF:000016">
    <property type="entry name" value="Adenylate/guanylate cyclase domain-containing protein"/>
    <property type="match status" value="1"/>
</dbReference>
<evidence type="ECO:0000313" key="11">
    <source>
        <dbReference type="Proteomes" id="UP000182360"/>
    </source>
</evidence>
<feature type="transmembrane region" description="Helical" evidence="7">
    <location>
        <begin position="124"/>
        <end position="150"/>
    </location>
</feature>
<dbReference type="SUPFAM" id="SSF55073">
    <property type="entry name" value="Nucleotide cyclase"/>
    <property type="match status" value="1"/>
</dbReference>